<keyword evidence="11" id="KW-0902">Two-component regulatory system</keyword>
<keyword evidence="5" id="KW-0808">Transferase</keyword>
<dbReference type="Pfam" id="PF02518">
    <property type="entry name" value="HATPase_c"/>
    <property type="match status" value="1"/>
</dbReference>
<evidence type="ECO:0000259" key="14">
    <source>
        <dbReference type="PROSITE" id="PS50109"/>
    </source>
</evidence>
<dbReference type="GO" id="GO:0000160">
    <property type="term" value="P:phosphorelay signal transduction system"/>
    <property type="evidence" value="ECO:0007669"/>
    <property type="project" value="UniProtKB-KW"/>
</dbReference>
<protein>
    <recommendedName>
        <fullName evidence="3">histidine kinase</fullName>
        <ecNumber evidence="3">2.7.13.3</ecNumber>
    </recommendedName>
</protein>
<comment type="caution">
    <text evidence="16">The sequence shown here is derived from an EMBL/GenBank/DDBJ whole genome shotgun (WGS) entry which is preliminary data.</text>
</comment>
<dbReference type="Pfam" id="PF00672">
    <property type="entry name" value="HAMP"/>
    <property type="match status" value="1"/>
</dbReference>
<evidence type="ECO:0000256" key="6">
    <source>
        <dbReference type="ARBA" id="ARBA00022692"/>
    </source>
</evidence>
<dbReference type="SMART" id="SM00387">
    <property type="entry name" value="HATPase_c"/>
    <property type="match status" value="1"/>
</dbReference>
<keyword evidence="10 13" id="KW-1133">Transmembrane helix</keyword>
<evidence type="ECO:0000313" key="16">
    <source>
        <dbReference type="EMBL" id="KDE98745.1"/>
    </source>
</evidence>
<evidence type="ECO:0000256" key="5">
    <source>
        <dbReference type="ARBA" id="ARBA00022679"/>
    </source>
</evidence>
<dbReference type="EC" id="2.7.13.3" evidence="3"/>
<evidence type="ECO:0000256" key="1">
    <source>
        <dbReference type="ARBA" id="ARBA00000085"/>
    </source>
</evidence>
<keyword evidence="9" id="KW-0067">ATP-binding</keyword>
<keyword evidence="7" id="KW-0547">Nucleotide-binding</keyword>
<dbReference type="Gene3D" id="3.30.565.10">
    <property type="entry name" value="Histidine kinase-like ATPase, C-terminal domain"/>
    <property type="match status" value="1"/>
</dbReference>
<dbReference type="OrthoDB" id="4652229at2"/>
<evidence type="ECO:0000256" key="4">
    <source>
        <dbReference type="ARBA" id="ARBA00022553"/>
    </source>
</evidence>
<dbReference type="InterPro" id="IPR003660">
    <property type="entry name" value="HAMP_dom"/>
</dbReference>
<sequence length="862" mass="92736">MNQIQQPTAVPPKRPSRWSLRNWPVRGKVFAIVAVPLALALAFAGARIWDGVESARDLQVAADRAQLIPVIESYVGALQGVLLAYSSNGDTQSAANTFDKSTATLQNKLNSTDVAPDVRTGVTNLLTGGRQLVAAVSANTMGLRDRITTYAPILLTAEDAINGSVRLDDERLRAQTQGLSRAIGARGQMLMQELLVEQGGDLPEPELRTSMITLAGTEPSTLFGMSQVLGVGSPEAKTLQSEMVRRMGIMSSPDATLAGNAELLQSLQATDAIAERVVASTTDEVTTSVQRLAGDRRHAVIRDGLLALAAFIVALVVVFVVARSLVRPLRILRDGALRVAHTDLEQGIARVRAGDEREPEPLPVYTTEEIGQVAHAVDELHTQALLLAGDEARLRLVINEMFETMSRRNRSLVDQQLSLIDQLERNEKDPERLDNLFRLDHLATRMRRIGSNLLVLAGAQVSRDHRESLPLASAVNGAVSEVEDYKRVEIGEVSDSALIGRVSADAVHMLAELIDNALRYSPPISPVRVTAVHAGNAGVVIEVHDDGIGMTDSDLRIANMRLHSGGEVSPDNTRHMGLFVVGRLAHMHGMEVRLRNAVEGEPSSGTTAELYIPAKLLEHGEPVGTDEQRYDAPSGKAAGQDIHEAPAPVTAEPNAVDPNGLPRRSPGSSGITGAPRQPQTKPQPEPEPEPQPSLWFAGTEQSAAENAHASDTSGFFAARVRAEETRDEHLDISDMDVLAAGLSAPDFEDTDTDFIYQKMLNELMVDPHTIAVPQDWKSVWDNGWETAAQVDNVPVQDHTEHGLPVRDPGARLVPGAAETTAPALPQRDPDAVRASFSSHFGGVTAARSDLQAGSAENGQDHS</sequence>
<evidence type="ECO:0000256" key="7">
    <source>
        <dbReference type="ARBA" id="ARBA00022741"/>
    </source>
</evidence>
<evidence type="ECO:0000259" key="15">
    <source>
        <dbReference type="PROSITE" id="PS50885"/>
    </source>
</evidence>
<dbReference type="PANTHER" id="PTHR44936:SF9">
    <property type="entry name" value="SENSOR PROTEIN CREC"/>
    <property type="match status" value="1"/>
</dbReference>
<feature type="compositionally biased region" description="Pro residues" evidence="12">
    <location>
        <begin position="681"/>
        <end position="691"/>
    </location>
</feature>
<keyword evidence="4" id="KW-0597">Phosphoprotein</keyword>
<keyword evidence="8 16" id="KW-0418">Kinase</keyword>
<dbReference type="GO" id="GO:0016020">
    <property type="term" value="C:membrane"/>
    <property type="evidence" value="ECO:0007669"/>
    <property type="project" value="UniProtKB-SubCell"/>
</dbReference>
<name>A0A064CEK7_9MYCO</name>
<keyword evidence="13" id="KW-0472">Membrane</keyword>
<dbReference type="PROSITE" id="PS50109">
    <property type="entry name" value="HIS_KIN"/>
    <property type="match status" value="1"/>
</dbReference>
<dbReference type="eggNOG" id="COG0642">
    <property type="taxonomic scope" value="Bacteria"/>
</dbReference>
<dbReference type="PROSITE" id="PS50885">
    <property type="entry name" value="HAMP"/>
    <property type="match status" value="1"/>
</dbReference>
<dbReference type="STRING" id="1440774.Y900_007250"/>
<dbReference type="InterPro" id="IPR005467">
    <property type="entry name" value="His_kinase_dom"/>
</dbReference>
<feature type="domain" description="HAMP" evidence="15">
    <location>
        <begin position="323"/>
        <end position="389"/>
    </location>
</feature>
<dbReference type="Proteomes" id="UP000022835">
    <property type="component" value="Unassembled WGS sequence"/>
</dbReference>
<evidence type="ECO:0000313" key="17">
    <source>
        <dbReference type="Proteomes" id="UP000022835"/>
    </source>
</evidence>
<proteinExistence type="predicted"/>
<keyword evidence="17" id="KW-1185">Reference proteome</keyword>
<comment type="catalytic activity">
    <reaction evidence="1">
        <text>ATP + protein L-histidine = ADP + protein N-phospho-L-histidine.</text>
        <dbReference type="EC" id="2.7.13.3"/>
    </reaction>
</comment>
<keyword evidence="6 13" id="KW-0812">Transmembrane</keyword>
<comment type="subcellular location">
    <subcellularLocation>
        <location evidence="2">Membrane</location>
    </subcellularLocation>
</comment>
<evidence type="ECO:0000256" key="11">
    <source>
        <dbReference type="ARBA" id="ARBA00023012"/>
    </source>
</evidence>
<organism evidence="16 17">
    <name type="scientific">Mycolicibacterium aromaticivorans JS19b1 = JCM 16368</name>
    <dbReference type="NCBI Taxonomy" id="1440774"/>
    <lineage>
        <taxon>Bacteria</taxon>
        <taxon>Bacillati</taxon>
        <taxon>Actinomycetota</taxon>
        <taxon>Actinomycetes</taxon>
        <taxon>Mycobacteriales</taxon>
        <taxon>Mycobacteriaceae</taxon>
        <taxon>Mycolicibacterium</taxon>
    </lineage>
</organism>
<evidence type="ECO:0000256" key="10">
    <source>
        <dbReference type="ARBA" id="ARBA00022989"/>
    </source>
</evidence>
<dbReference type="RefSeq" id="WP_036340617.1">
    <property type="nucleotide sequence ID" value="NZ_JALN02000001.1"/>
</dbReference>
<evidence type="ECO:0000256" key="9">
    <source>
        <dbReference type="ARBA" id="ARBA00022840"/>
    </source>
</evidence>
<dbReference type="GO" id="GO:0005524">
    <property type="term" value="F:ATP binding"/>
    <property type="evidence" value="ECO:0007669"/>
    <property type="project" value="UniProtKB-KW"/>
</dbReference>
<evidence type="ECO:0000256" key="3">
    <source>
        <dbReference type="ARBA" id="ARBA00012438"/>
    </source>
</evidence>
<dbReference type="SMART" id="SM00304">
    <property type="entry name" value="HAMP"/>
    <property type="match status" value="1"/>
</dbReference>
<dbReference type="EMBL" id="JALN02000001">
    <property type="protein sequence ID" value="KDE98745.1"/>
    <property type="molecule type" value="Genomic_DNA"/>
</dbReference>
<feature type="transmembrane region" description="Helical" evidence="13">
    <location>
        <begin position="29"/>
        <end position="49"/>
    </location>
</feature>
<dbReference type="InterPro" id="IPR036890">
    <property type="entry name" value="HATPase_C_sf"/>
</dbReference>
<gene>
    <name evidence="16" type="ORF">Y900_007250</name>
</gene>
<evidence type="ECO:0000256" key="12">
    <source>
        <dbReference type="SAM" id="MobiDB-lite"/>
    </source>
</evidence>
<dbReference type="CDD" id="cd06225">
    <property type="entry name" value="HAMP"/>
    <property type="match status" value="1"/>
</dbReference>
<accession>A0A064CEK7</accession>
<evidence type="ECO:0000256" key="13">
    <source>
        <dbReference type="SAM" id="Phobius"/>
    </source>
</evidence>
<dbReference type="SUPFAM" id="SSF55874">
    <property type="entry name" value="ATPase domain of HSP90 chaperone/DNA topoisomerase II/histidine kinase"/>
    <property type="match status" value="1"/>
</dbReference>
<dbReference type="GO" id="GO:0004673">
    <property type="term" value="F:protein histidine kinase activity"/>
    <property type="evidence" value="ECO:0007669"/>
    <property type="project" value="UniProtKB-EC"/>
</dbReference>
<dbReference type="Gene3D" id="6.10.340.10">
    <property type="match status" value="1"/>
</dbReference>
<evidence type="ECO:0000256" key="2">
    <source>
        <dbReference type="ARBA" id="ARBA00004370"/>
    </source>
</evidence>
<reference evidence="16" key="1">
    <citation type="submission" date="2014-05" db="EMBL/GenBank/DDBJ databases">
        <title>Genome sequence of Mycobacterium aromaticivorans strain JS19b1T (= DSM 45407T).</title>
        <authorList>
            <person name="Kwak Y."/>
            <person name="Park G.-S."/>
            <person name="Li Q.X."/>
            <person name="Lee S.-E."/>
            <person name="Shin J.-H."/>
        </authorList>
    </citation>
    <scope>NUCLEOTIDE SEQUENCE [LARGE SCALE GENOMIC DNA]</scope>
    <source>
        <strain evidence="16">JS19b1</strain>
    </source>
</reference>
<dbReference type="PANTHER" id="PTHR44936">
    <property type="entry name" value="SENSOR PROTEIN CREC"/>
    <property type="match status" value="1"/>
</dbReference>
<feature type="domain" description="Histidine kinase" evidence="14">
    <location>
        <begin position="508"/>
        <end position="616"/>
    </location>
</feature>
<dbReference type="InterPro" id="IPR050980">
    <property type="entry name" value="2C_sensor_his_kinase"/>
</dbReference>
<feature type="transmembrane region" description="Helical" evidence="13">
    <location>
        <begin position="305"/>
        <end position="326"/>
    </location>
</feature>
<dbReference type="AlphaFoldDB" id="A0A064CEK7"/>
<dbReference type="InterPro" id="IPR003594">
    <property type="entry name" value="HATPase_dom"/>
</dbReference>
<evidence type="ECO:0000256" key="8">
    <source>
        <dbReference type="ARBA" id="ARBA00022777"/>
    </source>
</evidence>
<feature type="region of interest" description="Disordered" evidence="12">
    <location>
        <begin position="649"/>
        <end position="694"/>
    </location>
</feature>